<organism evidence="6 7">
    <name type="scientific">Hyphodiscus hymeniophilus</name>
    <dbReference type="NCBI Taxonomy" id="353542"/>
    <lineage>
        <taxon>Eukaryota</taxon>
        <taxon>Fungi</taxon>
        <taxon>Dikarya</taxon>
        <taxon>Ascomycota</taxon>
        <taxon>Pezizomycotina</taxon>
        <taxon>Leotiomycetes</taxon>
        <taxon>Helotiales</taxon>
        <taxon>Hyphodiscaceae</taxon>
        <taxon>Hyphodiscus</taxon>
    </lineage>
</organism>
<dbReference type="Proteomes" id="UP000785200">
    <property type="component" value="Unassembled WGS sequence"/>
</dbReference>
<keyword evidence="3 5" id="KW-1133">Transmembrane helix</keyword>
<evidence type="ECO:0000256" key="1">
    <source>
        <dbReference type="ARBA" id="ARBA00004370"/>
    </source>
</evidence>
<dbReference type="OrthoDB" id="2122304at2759"/>
<dbReference type="GO" id="GO:0016020">
    <property type="term" value="C:membrane"/>
    <property type="evidence" value="ECO:0007669"/>
    <property type="project" value="UniProtKB-SubCell"/>
</dbReference>
<evidence type="ECO:0000256" key="5">
    <source>
        <dbReference type="SAM" id="Phobius"/>
    </source>
</evidence>
<sequence>MSGLFDTTPNYSFYAIPGVWVLSLFPHLYAATASKSFDNRTPRGYTKCLDSDQTLDKSTKERIARAEGAQQNGFENIGLFASAVVAGNLAGLPSATLNTLAGGYFLSRLVYNVVYITNTSETMANVRTAVFLGGIAQIMTLFVKSGNALMNRAPNLI</sequence>
<comment type="caution">
    <text evidence="6">The sequence shown here is derived from an EMBL/GenBank/DDBJ whole genome shotgun (WGS) entry which is preliminary data.</text>
</comment>
<accession>A0A9P6VED9</accession>
<evidence type="ECO:0000313" key="6">
    <source>
        <dbReference type="EMBL" id="KAG0646340.1"/>
    </source>
</evidence>
<evidence type="ECO:0000256" key="4">
    <source>
        <dbReference type="ARBA" id="ARBA00023136"/>
    </source>
</evidence>
<dbReference type="EMBL" id="VNKQ01000016">
    <property type="protein sequence ID" value="KAG0646340.1"/>
    <property type="molecule type" value="Genomic_DNA"/>
</dbReference>
<dbReference type="InterPro" id="IPR001129">
    <property type="entry name" value="Membr-assoc_MAPEG"/>
</dbReference>
<evidence type="ECO:0000256" key="2">
    <source>
        <dbReference type="ARBA" id="ARBA00022692"/>
    </source>
</evidence>
<keyword evidence="7" id="KW-1185">Reference proteome</keyword>
<dbReference type="AlphaFoldDB" id="A0A9P6VED9"/>
<gene>
    <name evidence="6" type="ORF">D0Z07_8421</name>
</gene>
<dbReference type="PANTHER" id="PTHR35371:SF1">
    <property type="entry name" value="BLR7753 PROTEIN"/>
    <property type="match status" value="1"/>
</dbReference>
<reference evidence="6" key="1">
    <citation type="submission" date="2019-07" db="EMBL/GenBank/DDBJ databases">
        <title>Hyphodiscus hymeniophilus genome sequencing and assembly.</title>
        <authorList>
            <person name="Kramer G."/>
            <person name="Nodwell J."/>
        </authorList>
    </citation>
    <scope>NUCLEOTIDE SEQUENCE</scope>
    <source>
        <strain evidence="6">ATCC 34498</strain>
    </source>
</reference>
<evidence type="ECO:0000256" key="3">
    <source>
        <dbReference type="ARBA" id="ARBA00022989"/>
    </source>
</evidence>
<keyword evidence="4 5" id="KW-0472">Membrane</keyword>
<dbReference type="InterPro" id="IPR023352">
    <property type="entry name" value="MAPEG-like_dom_sf"/>
</dbReference>
<feature type="transmembrane region" description="Helical" evidence="5">
    <location>
        <begin position="12"/>
        <end position="30"/>
    </location>
</feature>
<name>A0A9P6VED9_9HELO</name>
<dbReference type="Pfam" id="PF01124">
    <property type="entry name" value="MAPEG"/>
    <property type="match status" value="1"/>
</dbReference>
<dbReference type="Gene3D" id="1.20.120.550">
    <property type="entry name" value="Membrane associated eicosanoid/glutathione metabolism-like domain"/>
    <property type="match status" value="1"/>
</dbReference>
<keyword evidence="2 5" id="KW-0812">Transmembrane</keyword>
<comment type="subcellular location">
    <subcellularLocation>
        <location evidence="1">Membrane</location>
    </subcellularLocation>
</comment>
<evidence type="ECO:0000313" key="7">
    <source>
        <dbReference type="Proteomes" id="UP000785200"/>
    </source>
</evidence>
<dbReference type="PANTHER" id="PTHR35371">
    <property type="entry name" value="INNER MEMBRANE PROTEIN"/>
    <property type="match status" value="1"/>
</dbReference>
<proteinExistence type="predicted"/>
<protein>
    <submittedName>
        <fullName evidence="6">Uncharacterized protein</fullName>
    </submittedName>
</protein>
<dbReference type="SUPFAM" id="SSF161084">
    <property type="entry name" value="MAPEG domain-like"/>
    <property type="match status" value="1"/>
</dbReference>